<reference evidence="3" key="1">
    <citation type="submission" date="2016-10" db="EMBL/GenBank/DDBJ databases">
        <authorList>
            <person name="Varghese N."/>
            <person name="Submissions S."/>
        </authorList>
    </citation>
    <scope>NUCLEOTIDE SEQUENCE [LARGE SCALE GENOMIC DNA]</scope>
    <source>
        <strain evidence="3">LMG 26416</strain>
    </source>
</reference>
<dbReference type="AlphaFoldDB" id="A0A1H7KX01"/>
<dbReference type="InterPro" id="IPR029052">
    <property type="entry name" value="Metallo-depent_PP-like"/>
</dbReference>
<dbReference type="Pfam" id="PF00149">
    <property type="entry name" value="Metallophos"/>
    <property type="match status" value="1"/>
</dbReference>
<dbReference type="PANTHER" id="PTHR42850">
    <property type="entry name" value="METALLOPHOSPHOESTERASE"/>
    <property type="match status" value="1"/>
</dbReference>
<dbReference type="EMBL" id="FOAJ01000004">
    <property type="protein sequence ID" value="SEK90625.1"/>
    <property type="molecule type" value="Genomic_DNA"/>
</dbReference>
<accession>A0A1H7KX01</accession>
<dbReference type="Proteomes" id="UP000199120">
    <property type="component" value="Unassembled WGS sequence"/>
</dbReference>
<evidence type="ECO:0000313" key="3">
    <source>
        <dbReference type="Proteomes" id="UP000199120"/>
    </source>
</evidence>
<keyword evidence="3" id="KW-1185">Reference proteome</keyword>
<gene>
    <name evidence="2" type="ORF">SAMN05192542_10468</name>
</gene>
<feature type="domain" description="Calcineurin-like phosphoesterase" evidence="1">
    <location>
        <begin position="47"/>
        <end position="193"/>
    </location>
</feature>
<dbReference type="PANTHER" id="PTHR42850:SF11">
    <property type="entry name" value="BIS(5'-NUCLEOSYL)-TETRAPHOSPHATASE [SYMMETRICAL]"/>
    <property type="match status" value="1"/>
</dbReference>
<dbReference type="GO" id="GO:0110154">
    <property type="term" value="P:RNA decapping"/>
    <property type="evidence" value="ECO:0007669"/>
    <property type="project" value="TreeGrafter"/>
</dbReference>
<proteinExistence type="predicted"/>
<dbReference type="GO" id="GO:0008803">
    <property type="term" value="F:bis(5'-nucleosyl)-tetraphosphatase (symmetrical) activity"/>
    <property type="evidence" value="ECO:0007669"/>
    <property type="project" value="TreeGrafter"/>
</dbReference>
<dbReference type="InterPro" id="IPR050126">
    <property type="entry name" value="Ap4A_hydrolase"/>
</dbReference>
<evidence type="ECO:0000259" key="1">
    <source>
        <dbReference type="Pfam" id="PF00149"/>
    </source>
</evidence>
<dbReference type="GO" id="GO:0005737">
    <property type="term" value="C:cytoplasm"/>
    <property type="evidence" value="ECO:0007669"/>
    <property type="project" value="TreeGrafter"/>
</dbReference>
<dbReference type="Gene3D" id="3.60.21.10">
    <property type="match status" value="1"/>
</dbReference>
<dbReference type="SUPFAM" id="SSF56300">
    <property type="entry name" value="Metallo-dependent phosphatases"/>
    <property type="match status" value="1"/>
</dbReference>
<protein>
    <submittedName>
        <fullName evidence="2">Serine/threonine protein phosphatase 1</fullName>
    </submittedName>
</protein>
<organism evidence="2 3">
    <name type="scientific">Paraburkholderia caballeronis</name>
    <dbReference type="NCBI Taxonomy" id="416943"/>
    <lineage>
        <taxon>Bacteria</taxon>
        <taxon>Pseudomonadati</taxon>
        <taxon>Pseudomonadota</taxon>
        <taxon>Betaproteobacteria</taxon>
        <taxon>Burkholderiales</taxon>
        <taxon>Burkholderiaceae</taxon>
        <taxon>Paraburkholderia</taxon>
    </lineage>
</organism>
<dbReference type="GO" id="GO:0016791">
    <property type="term" value="F:phosphatase activity"/>
    <property type="evidence" value="ECO:0007669"/>
    <property type="project" value="TreeGrafter"/>
</dbReference>
<dbReference type="STRING" id="416943.SAMN05445871_4111"/>
<evidence type="ECO:0000313" key="2">
    <source>
        <dbReference type="EMBL" id="SEK90625.1"/>
    </source>
</evidence>
<name>A0A1H7KX01_9BURK</name>
<sequence>MAGPADGNERQRAYGCSARHYDETMMTLVTAPDVLHHATNRAGRDFVVGDLHGCVDALRYLLREVRFDAGCDRLFSVGDLVDRGTQCDEAIALLDRPWFHPVLGNHEDALCAVVDGRLSRRRWYAIGGGWAESVPDSRLAGYARRLRELPLVRVVGSGAERFNVLHAEFFGDDADLDAGGFDDDVREQMLWGRTVALGRARPSAGLSVTYCGHTPMRDVTRVGSQVFIDTGAFAEQGRLTLVEAHGARHWSVSVETARAEGAAAFALP</sequence>
<dbReference type="InterPro" id="IPR004843">
    <property type="entry name" value="Calcineurin-like_PHP"/>
</dbReference>